<dbReference type="Pfam" id="PF16156">
    <property type="entry name" value="DUF4864"/>
    <property type="match status" value="1"/>
</dbReference>
<dbReference type="Pfam" id="PF08755">
    <property type="entry name" value="YccV-like"/>
    <property type="match status" value="1"/>
</dbReference>
<dbReference type="InterPro" id="IPR053189">
    <property type="entry name" value="Clp_protease_adapter_ClpF"/>
</dbReference>
<dbReference type="PaxDb" id="2903-EOD33523"/>
<dbReference type="InterPro" id="IPR036623">
    <property type="entry name" value="Hemimethylated_DNA-bd_sf"/>
</dbReference>
<dbReference type="EnsemblProtists" id="EOD33523">
    <property type="protein sequence ID" value="EOD33523"/>
    <property type="gene ID" value="EMIHUDRAFT_111793"/>
</dbReference>
<evidence type="ECO:0000259" key="2">
    <source>
        <dbReference type="SMART" id="SM00992"/>
    </source>
</evidence>
<dbReference type="GO" id="GO:0003677">
    <property type="term" value="F:DNA binding"/>
    <property type="evidence" value="ECO:0007669"/>
    <property type="project" value="InterPro"/>
</dbReference>
<dbReference type="RefSeq" id="XP_005785952.1">
    <property type="nucleotide sequence ID" value="XM_005785895.1"/>
</dbReference>
<sequence length="265" mass="29368">MLAAVFPAIFSLAVVVPHAPARGLAPQAVVEAQLTALQRGDVRCCFSFASPNNRRATGPWTKFERMVKQTPAYAPLVGCTSFEILSVLSVSPRKWRCRVRVRPAGSSSAPFAVADPFVDYSWELSQQGEQAATFSIGQALRHRKYEYRGVIVGYDLECTQSEEWMQMMNVEGLTRGRMQPFYNVLVDERDRPGAQMSYVAEENIVPDSPVSERLQHPAAAELLLSLDKETGTYTVRDELAAQYHAESVAGCWLVDGVIPDRPAVE</sequence>
<dbReference type="SUPFAM" id="SSF141255">
    <property type="entry name" value="YccV-like"/>
    <property type="match status" value="1"/>
</dbReference>
<dbReference type="PANTHER" id="PTHR48439:SF1">
    <property type="entry name" value="HEMIMETHYLATED DNA-BINDING DOMAIN-CONTAINING PROTEIN"/>
    <property type="match status" value="1"/>
</dbReference>
<dbReference type="InterPro" id="IPR011722">
    <property type="entry name" value="Hemimethylated_DNA-bd_dom"/>
</dbReference>
<dbReference type="GeneID" id="17278794"/>
<dbReference type="InterPro" id="IPR032347">
    <property type="entry name" value="DUF4864"/>
</dbReference>
<evidence type="ECO:0000313" key="3">
    <source>
        <dbReference type="EnsemblProtists" id="EOD33523"/>
    </source>
</evidence>
<dbReference type="AlphaFoldDB" id="A0A0D3KCN8"/>
<reference evidence="3" key="2">
    <citation type="submission" date="2024-10" db="UniProtKB">
        <authorList>
            <consortium name="EnsemblProtists"/>
        </authorList>
    </citation>
    <scope>IDENTIFICATION</scope>
</reference>
<evidence type="ECO:0000256" key="1">
    <source>
        <dbReference type="SAM" id="SignalP"/>
    </source>
</evidence>
<feature type="domain" description="Hemimethylated DNA-binding" evidence="2">
    <location>
        <begin position="131"/>
        <end position="236"/>
    </location>
</feature>
<feature type="chain" id="PRO_5044226589" description="Hemimethylated DNA-binding domain-containing protein" evidence="1">
    <location>
        <begin position="24"/>
        <end position="265"/>
    </location>
</feature>
<dbReference type="SMART" id="SM00992">
    <property type="entry name" value="YccV-like"/>
    <property type="match status" value="1"/>
</dbReference>
<dbReference type="Proteomes" id="UP000013827">
    <property type="component" value="Unassembled WGS sequence"/>
</dbReference>
<accession>A0A0D3KCN8</accession>
<dbReference type="Gene3D" id="2.30.30.390">
    <property type="entry name" value="Hemimethylated DNA-binding domain"/>
    <property type="match status" value="1"/>
</dbReference>
<dbReference type="NCBIfam" id="TIGR02097">
    <property type="entry name" value="yccV"/>
    <property type="match status" value="1"/>
</dbReference>
<evidence type="ECO:0000313" key="4">
    <source>
        <dbReference type="Proteomes" id="UP000013827"/>
    </source>
</evidence>
<dbReference type="HOGENOM" id="CLU_1051460_0_0_1"/>
<proteinExistence type="predicted"/>
<dbReference type="PANTHER" id="PTHR48439">
    <property type="entry name" value="HEMIMETHYLATED DNA-BINDING DOMAIN-CONTAINING PROTEIN"/>
    <property type="match status" value="1"/>
</dbReference>
<feature type="signal peptide" evidence="1">
    <location>
        <begin position="1"/>
        <end position="23"/>
    </location>
</feature>
<dbReference type="KEGG" id="ehx:EMIHUDRAFT_111793"/>
<organism evidence="3 4">
    <name type="scientific">Emiliania huxleyi (strain CCMP1516)</name>
    <dbReference type="NCBI Taxonomy" id="280463"/>
    <lineage>
        <taxon>Eukaryota</taxon>
        <taxon>Haptista</taxon>
        <taxon>Haptophyta</taxon>
        <taxon>Prymnesiophyceae</taxon>
        <taxon>Isochrysidales</taxon>
        <taxon>Noelaerhabdaceae</taxon>
        <taxon>Emiliania</taxon>
    </lineage>
</organism>
<reference evidence="4" key="1">
    <citation type="journal article" date="2013" name="Nature">
        <title>Pan genome of the phytoplankton Emiliania underpins its global distribution.</title>
        <authorList>
            <person name="Read B.A."/>
            <person name="Kegel J."/>
            <person name="Klute M.J."/>
            <person name="Kuo A."/>
            <person name="Lefebvre S.C."/>
            <person name="Maumus F."/>
            <person name="Mayer C."/>
            <person name="Miller J."/>
            <person name="Monier A."/>
            <person name="Salamov A."/>
            <person name="Young J."/>
            <person name="Aguilar M."/>
            <person name="Claverie J.M."/>
            <person name="Frickenhaus S."/>
            <person name="Gonzalez K."/>
            <person name="Herman E.K."/>
            <person name="Lin Y.C."/>
            <person name="Napier J."/>
            <person name="Ogata H."/>
            <person name="Sarno A.F."/>
            <person name="Shmutz J."/>
            <person name="Schroeder D."/>
            <person name="de Vargas C."/>
            <person name="Verret F."/>
            <person name="von Dassow P."/>
            <person name="Valentin K."/>
            <person name="Van de Peer Y."/>
            <person name="Wheeler G."/>
            <person name="Dacks J.B."/>
            <person name="Delwiche C.F."/>
            <person name="Dyhrman S.T."/>
            <person name="Glockner G."/>
            <person name="John U."/>
            <person name="Richards T."/>
            <person name="Worden A.Z."/>
            <person name="Zhang X."/>
            <person name="Grigoriev I.V."/>
            <person name="Allen A.E."/>
            <person name="Bidle K."/>
            <person name="Borodovsky M."/>
            <person name="Bowler C."/>
            <person name="Brownlee C."/>
            <person name="Cock J.M."/>
            <person name="Elias M."/>
            <person name="Gladyshev V.N."/>
            <person name="Groth M."/>
            <person name="Guda C."/>
            <person name="Hadaegh A."/>
            <person name="Iglesias-Rodriguez M.D."/>
            <person name="Jenkins J."/>
            <person name="Jones B.M."/>
            <person name="Lawson T."/>
            <person name="Leese F."/>
            <person name="Lindquist E."/>
            <person name="Lobanov A."/>
            <person name="Lomsadze A."/>
            <person name="Malik S.B."/>
            <person name="Marsh M.E."/>
            <person name="Mackinder L."/>
            <person name="Mock T."/>
            <person name="Mueller-Roeber B."/>
            <person name="Pagarete A."/>
            <person name="Parker M."/>
            <person name="Probert I."/>
            <person name="Quesneville H."/>
            <person name="Raines C."/>
            <person name="Rensing S.A."/>
            <person name="Riano-Pachon D.M."/>
            <person name="Richier S."/>
            <person name="Rokitta S."/>
            <person name="Shiraiwa Y."/>
            <person name="Soanes D.M."/>
            <person name="van der Giezen M."/>
            <person name="Wahlund T.M."/>
            <person name="Williams B."/>
            <person name="Wilson W."/>
            <person name="Wolfe G."/>
            <person name="Wurch L.L."/>
        </authorList>
    </citation>
    <scope>NUCLEOTIDE SEQUENCE</scope>
</reference>
<keyword evidence="4" id="KW-1185">Reference proteome</keyword>
<keyword evidence="1" id="KW-0732">Signal</keyword>
<protein>
    <recommendedName>
        <fullName evidence="2">Hemimethylated DNA-binding domain-containing protein</fullName>
    </recommendedName>
</protein>
<name>A0A0D3KCN8_EMIH1</name>